<proteinExistence type="predicted"/>
<protein>
    <submittedName>
        <fullName evidence="1">HGD</fullName>
    </submittedName>
</protein>
<reference evidence="1" key="1">
    <citation type="submission" date="2014-09" db="EMBL/GenBank/DDBJ databases">
        <authorList>
            <person name="Magalhaes I.L.F."/>
            <person name="Oliveira U."/>
            <person name="Santos F.R."/>
            <person name="Vidigal T.H.D.A."/>
            <person name="Brescovit A.D."/>
            <person name="Santos A.J."/>
        </authorList>
    </citation>
    <scope>NUCLEOTIDE SEQUENCE</scope>
    <source>
        <tissue evidence="1">Shoot tissue taken approximately 20 cm above the soil surface</tissue>
    </source>
</reference>
<accession>A0A0A9F6N8</accession>
<dbReference type="AlphaFoldDB" id="A0A0A9F6N8"/>
<name>A0A0A9F6N8_ARUDO</name>
<dbReference type="EMBL" id="GBRH01189889">
    <property type="protein sequence ID" value="JAE08007.1"/>
    <property type="molecule type" value="Transcribed_RNA"/>
</dbReference>
<reference evidence="1" key="2">
    <citation type="journal article" date="2015" name="Data Brief">
        <title>Shoot transcriptome of the giant reed, Arundo donax.</title>
        <authorList>
            <person name="Barrero R.A."/>
            <person name="Guerrero F.D."/>
            <person name="Moolhuijzen P."/>
            <person name="Goolsby J.A."/>
            <person name="Tidwell J."/>
            <person name="Bellgard S.E."/>
            <person name="Bellgard M.I."/>
        </authorList>
    </citation>
    <scope>NUCLEOTIDE SEQUENCE</scope>
    <source>
        <tissue evidence="1">Shoot tissue taken approximately 20 cm above the soil surface</tissue>
    </source>
</reference>
<evidence type="ECO:0000313" key="1">
    <source>
        <dbReference type="EMBL" id="JAE08007.1"/>
    </source>
</evidence>
<sequence length="44" mass="4908">MWCHAAVKTSASRKKTIGLSLHKFRKLSYVSSFKNLVMTGGSIH</sequence>
<organism evidence="1">
    <name type="scientific">Arundo donax</name>
    <name type="common">Giant reed</name>
    <name type="synonym">Donax arundinaceus</name>
    <dbReference type="NCBI Taxonomy" id="35708"/>
    <lineage>
        <taxon>Eukaryota</taxon>
        <taxon>Viridiplantae</taxon>
        <taxon>Streptophyta</taxon>
        <taxon>Embryophyta</taxon>
        <taxon>Tracheophyta</taxon>
        <taxon>Spermatophyta</taxon>
        <taxon>Magnoliopsida</taxon>
        <taxon>Liliopsida</taxon>
        <taxon>Poales</taxon>
        <taxon>Poaceae</taxon>
        <taxon>PACMAD clade</taxon>
        <taxon>Arundinoideae</taxon>
        <taxon>Arundineae</taxon>
        <taxon>Arundo</taxon>
    </lineage>
</organism>